<dbReference type="Proteomes" id="UP001311915">
    <property type="component" value="Unassembled WGS sequence"/>
</dbReference>
<evidence type="ECO:0000313" key="1">
    <source>
        <dbReference type="EMBL" id="KAK4721126.1"/>
    </source>
</evidence>
<sequence length="103" mass="12068">MQKQMDGNDLISRLYPSLVSGIVPMCEWQEQGLIMNLHVEKSVQMTLSTPYYKRNRAHVCSFYIRGLCKSPYRHEMLETGELSQQNIKDCYYGLATIRDNSEW</sequence>
<name>A0AAV9L6B1_9SOLN</name>
<gene>
    <name evidence="1" type="ORF">R3W88_011359</name>
</gene>
<protein>
    <submittedName>
        <fullName evidence="1">Uncharacterized protein</fullName>
    </submittedName>
</protein>
<proteinExistence type="predicted"/>
<evidence type="ECO:0000313" key="2">
    <source>
        <dbReference type="Proteomes" id="UP001311915"/>
    </source>
</evidence>
<keyword evidence="2" id="KW-1185">Reference proteome</keyword>
<dbReference type="AlphaFoldDB" id="A0AAV9L6B1"/>
<accession>A0AAV9L6B1</accession>
<organism evidence="1 2">
    <name type="scientific">Solanum pinnatisectum</name>
    <name type="common">tansyleaf nightshade</name>
    <dbReference type="NCBI Taxonomy" id="50273"/>
    <lineage>
        <taxon>Eukaryota</taxon>
        <taxon>Viridiplantae</taxon>
        <taxon>Streptophyta</taxon>
        <taxon>Embryophyta</taxon>
        <taxon>Tracheophyta</taxon>
        <taxon>Spermatophyta</taxon>
        <taxon>Magnoliopsida</taxon>
        <taxon>eudicotyledons</taxon>
        <taxon>Gunneridae</taxon>
        <taxon>Pentapetalae</taxon>
        <taxon>asterids</taxon>
        <taxon>lamiids</taxon>
        <taxon>Solanales</taxon>
        <taxon>Solanaceae</taxon>
        <taxon>Solanoideae</taxon>
        <taxon>Solaneae</taxon>
        <taxon>Solanum</taxon>
    </lineage>
</organism>
<dbReference type="EMBL" id="JAWPEI010000007">
    <property type="protein sequence ID" value="KAK4721126.1"/>
    <property type="molecule type" value="Genomic_DNA"/>
</dbReference>
<reference evidence="1 2" key="1">
    <citation type="submission" date="2023-10" db="EMBL/GenBank/DDBJ databases">
        <title>Genome-Wide Identification Analysis in wild type Solanum Pinnatisectum Reveals Some Genes Defensing Phytophthora Infestans.</title>
        <authorList>
            <person name="Sun C."/>
        </authorList>
    </citation>
    <scope>NUCLEOTIDE SEQUENCE [LARGE SCALE GENOMIC DNA]</scope>
    <source>
        <strain evidence="1">LQN</strain>
        <tissue evidence="1">Leaf</tissue>
    </source>
</reference>
<comment type="caution">
    <text evidence="1">The sequence shown here is derived from an EMBL/GenBank/DDBJ whole genome shotgun (WGS) entry which is preliminary data.</text>
</comment>